<dbReference type="Proteomes" id="UP001163821">
    <property type="component" value="Unassembled WGS sequence"/>
</dbReference>
<dbReference type="InterPro" id="IPR007627">
    <property type="entry name" value="RNA_pol_sigma70_r2"/>
</dbReference>
<dbReference type="InterPro" id="IPR036388">
    <property type="entry name" value="WH-like_DNA-bd_sf"/>
</dbReference>
<keyword evidence="4" id="KW-0804">Transcription</keyword>
<feature type="domain" description="RNA polymerase sigma-70 region 2" evidence="5">
    <location>
        <begin position="17"/>
        <end position="84"/>
    </location>
</feature>
<dbReference type="InterPro" id="IPR013325">
    <property type="entry name" value="RNA_pol_sigma_r2"/>
</dbReference>
<sequence length="199" mass="23169">MVFSQARMMRKKAFETMYNRHFHAFYVVAFHFLHRQDDAQQVVQEAFIKLWEGDVNLESEAEVKNYLFIVVRNRCLNLLRDRKKKSALIAEPDHLLASINYRLLSETGEDLMLFRELSEKIQTSISNLPPQCREVFSLSRFEDLTNKEIADKLAISVKAVEANITRALRKLREDLAPYLDGEKISGKSLLVRSVLLSFM</sequence>
<evidence type="ECO:0000313" key="7">
    <source>
        <dbReference type="EMBL" id="MCW0481324.1"/>
    </source>
</evidence>
<dbReference type="PANTHER" id="PTHR43133">
    <property type="entry name" value="RNA POLYMERASE ECF-TYPE SIGMA FACTO"/>
    <property type="match status" value="1"/>
</dbReference>
<dbReference type="InterPro" id="IPR014284">
    <property type="entry name" value="RNA_pol_sigma-70_dom"/>
</dbReference>
<evidence type="ECO:0000313" key="8">
    <source>
        <dbReference type="Proteomes" id="UP001163821"/>
    </source>
</evidence>
<evidence type="ECO:0000256" key="2">
    <source>
        <dbReference type="ARBA" id="ARBA00023015"/>
    </source>
</evidence>
<dbReference type="GO" id="GO:0003677">
    <property type="term" value="F:DNA binding"/>
    <property type="evidence" value="ECO:0007669"/>
    <property type="project" value="InterPro"/>
</dbReference>
<comment type="similarity">
    <text evidence="1">Belongs to the sigma-70 factor family. ECF subfamily.</text>
</comment>
<proteinExistence type="inferred from homology"/>
<dbReference type="SUPFAM" id="SSF88946">
    <property type="entry name" value="Sigma2 domain of RNA polymerase sigma factors"/>
    <property type="match status" value="1"/>
</dbReference>
<keyword evidence="2" id="KW-0805">Transcription regulation</keyword>
<feature type="domain" description="RNA polymerase sigma factor 70 region 4 type 2" evidence="6">
    <location>
        <begin position="119"/>
        <end position="171"/>
    </location>
</feature>
<name>A0AA42C594_9BACT</name>
<dbReference type="InterPro" id="IPR039425">
    <property type="entry name" value="RNA_pol_sigma-70-like"/>
</dbReference>
<dbReference type="InterPro" id="IPR014327">
    <property type="entry name" value="RNA_pol_sigma70_bacteroid"/>
</dbReference>
<dbReference type="InterPro" id="IPR013249">
    <property type="entry name" value="RNA_pol_sigma70_r4_t2"/>
</dbReference>
<evidence type="ECO:0000259" key="6">
    <source>
        <dbReference type="Pfam" id="PF08281"/>
    </source>
</evidence>
<dbReference type="RefSeq" id="WP_282589928.1">
    <property type="nucleotide sequence ID" value="NZ_JAPAAF010000001.1"/>
</dbReference>
<protein>
    <submittedName>
        <fullName evidence="7">RNA polymerase sigma-70 factor</fullName>
    </submittedName>
</protein>
<comment type="caution">
    <text evidence="7">The sequence shown here is derived from an EMBL/GenBank/DDBJ whole genome shotgun (WGS) entry which is preliminary data.</text>
</comment>
<dbReference type="SUPFAM" id="SSF88659">
    <property type="entry name" value="Sigma3 and sigma4 domains of RNA polymerase sigma factors"/>
    <property type="match status" value="1"/>
</dbReference>
<dbReference type="Gene3D" id="1.10.10.10">
    <property type="entry name" value="Winged helix-like DNA-binding domain superfamily/Winged helix DNA-binding domain"/>
    <property type="match status" value="1"/>
</dbReference>
<dbReference type="GO" id="GO:0006352">
    <property type="term" value="P:DNA-templated transcription initiation"/>
    <property type="evidence" value="ECO:0007669"/>
    <property type="project" value="InterPro"/>
</dbReference>
<reference evidence="7" key="1">
    <citation type="submission" date="2022-10" db="EMBL/GenBank/DDBJ databases">
        <title>Gaoshiqiia sediminis gen. nov., sp. nov., isolated from coastal sediment.</title>
        <authorList>
            <person name="Yu W.X."/>
            <person name="Mu D.S."/>
            <person name="Du J.Z."/>
            <person name="Liang Y.Q."/>
        </authorList>
    </citation>
    <scope>NUCLEOTIDE SEQUENCE</scope>
    <source>
        <strain evidence="7">A06</strain>
    </source>
</reference>
<dbReference type="Pfam" id="PF04542">
    <property type="entry name" value="Sigma70_r2"/>
    <property type="match status" value="1"/>
</dbReference>
<organism evidence="7 8">
    <name type="scientific">Gaoshiqia sediminis</name>
    <dbReference type="NCBI Taxonomy" id="2986998"/>
    <lineage>
        <taxon>Bacteria</taxon>
        <taxon>Pseudomonadati</taxon>
        <taxon>Bacteroidota</taxon>
        <taxon>Bacteroidia</taxon>
        <taxon>Marinilabiliales</taxon>
        <taxon>Prolixibacteraceae</taxon>
        <taxon>Gaoshiqia</taxon>
    </lineage>
</organism>
<dbReference type="EMBL" id="JAPAAF010000001">
    <property type="protein sequence ID" value="MCW0481324.1"/>
    <property type="molecule type" value="Genomic_DNA"/>
</dbReference>
<dbReference type="Pfam" id="PF08281">
    <property type="entry name" value="Sigma70_r4_2"/>
    <property type="match status" value="1"/>
</dbReference>
<dbReference type="PANTHER" id="PTHR43133:SF46">
    <property type="entry name" value="RNA POLYMERASE SIGMA-70 FACTOR ECF SUBFAMILY"/>
    <property type="match status" value="1"/>
</dbReference>
<evidence type="ECO:0000256" key="1">
    <source>
        <dbReference type="ARBA" id="ARBA00010641"/>
    </source>
</evidence>
<evidence type="ECO:0000259" key="5">
    <source>
        <dbReference type="Pfam" id="PF04542"/>
    </source>
</evidence>
<evidence type="ECO:0000256" key="4">
    <source>
        <dbReference type="ARBA" id="ARBA00023163"/>
    </source>
</evidence>
<accession>A0AA42C594</accession>
<keyword evidence="3" id="KW-0731">Sigma factor</keyword>
<evidence type="ECO:0000256" key="3">
    <source>
        <dbReference type="ARBA" id="ARBA00023082"/>
    </source>
</evidence>
<dbReference type="Gene3D" id="1.10.1740.10">
    <property type="match status" value="1"/>
</dbReference>
<keyword evidence="8" id="KW-1185">Reference proteome</keyword>
<dbReference type="InterPro" id="IPR013324">
    <property type="entry name" value="RNA_pol_sigma_r3/r4-like"/>
</dbReference>
<dbReference type="NCBIfam" id="TIGR02985">
    <property type="entry name" value="Sig70_bacteroi1"/>
    <property type="match status" value="1"/>
</dbReference>
<gene>
    <name evidence="7" type="ORF">N2K84_01190</name>
</gene>
<dbReference type="GO" id="GO:0016987">
    <property type="term" value="F:sigma factor activity"/>
    <property type="evidence" value="ECO:0007669"/>
    <property type="project" value="UniProtKB-KW"/>
</dbReference>
<dbReference type="CDD" id="cd06171">
    <property type="entry name" value="Sigma70_r4"/>
    <property type="match status" value="1"/>
</dbReference>
<dbReference type="NCBIfam" id="TIGR02937">
    <property type="entry name" value="sigma70-ECF"/>
    <property type="match status" value="1"/>
</dbReference>
<dbReference type="AlphaFoldDB" id="A0AA42C594"/>